<dbReference type="Proteomes" id="UP000049222">
    <property type="component" value="Unassembled WGS sequence"/>
</dbReference>
<keyword evidence="1" id="KW-0732">Signal</keyword>
<keyword evidence="3" id="KW-1185">Reference proteome</keyword>
<sequence>MPRAAIVLCAVLLASPVAAQDVTGACTDGSLWWATGDAAGLGPCDTPEDGVFRIVCSDGTPALTVVSPYPIAEAQRGTVDRTVDGTTWRLEGRGTPMARTGDMGLADAPLPSDARAALAGGIAARLDMPTQTRPFHLTGSGAALAALPC</sequence>
<organism evidence="2 3">
    <name type="scientific">Jannaschia donghaensis</name>
    <dbReference type="NCBI Taxonomy" id="420998"/>
    <lineage>
        <taxon>Bacteria</taxon>
        <taxon>Pseudomonadati</taxon>
        <taxon>Pseudomonadota</taxon>
        <taxon>Alphaproteobacteria</taxon>
        <taxon>Rhodobacterales</taxon>
        <taxon>Roseobacteraceae</taxon>
        <taxon>Jannaschia</taxon>
    </lineage>
</organism>
<evidence type="ECO:0000313" key="2">
    <source>
        <dbReference type="EMBL" id="CTQ48208.1"/>
    </source>
</evidence>
<dbReference type="AlphaFoldDB" id="A0A0M6YCY4"/>
<gene>
    <name evidence="2" type="ORF">JDO7802_00210</name>
</gene>
<dbReference type="RefSeq" id="WP_055081840.1">
    <property type="nucleotide sequence ID" value="NZ_CXSU01000005.1"/>
</dbReference>
<feature type="chain" id="PRO_5005807716" evidence="1">
    <location>
        <begin position="20"/>
        <end position="149"/>
    </location>
</feature>
<dbReference type="STRING" id="420998.JDO7802_00210"/>
<evidence type="ECO:0000256" key="1">
    <source>
        <dbReference type="SAM" id="SignalP"/>
    </source>
</evidence>
<reference evidence="2 3" key="1">
    <citation type="submission" date="2015-07" db="EMBL/GenBank/DDBJ databases">
        <authorList>
            <person name="Noorani M."/>
        </authorList>
    </citation>
    <scope>NUCLEOTIDE SEQUENCE [LARGE SCALE GENOMIC DNA]</scope>
    <source>
        <strain evidence="2 3">CECT 7802</strain>
    </source>
</reference>
<accession>A0A0M6YCY4</accession>
<feature type="signal peptide" evidence="1">
    <location>
        <begin position="1"/>
        <end position="19"/>
    </location>
</feature>
<protein>
    <submittedName>
        <fullName evidence="2">Uncharacterized protein</fullName>
    </submittedName>
</protein>
<dbReference type="OrthoDB" id="7659149at2"/>
<dbReference type="EMBL" id="CXSU01000005">
    <property type="protein sequence ID" value="CTQ48208.1"/>
    <property type="molecule type" value="Genomic_DNA"/>
</dbReference>
<proteinExistence type="predicted"/>
<evidence type="ECO:0000313" key="3">
    <source>
        <dbReference type="Proteomes" id="UP000049222"/>
    </source>
</evidence>
<name>A0A0M6YCY4_9RHOB</name>